<feature type="region of interest" description="Disordered" evidence="3">
    <location>
        <begin position="1773"/>
        <end position="1859"/>
    </location>
</feature>
<dbReference type="SUPFAM" id="SSF57362">
    <property type="entry name" value="BPTI-like"/>
    <property type="match status" value="1"/>
</dbReference>
<feature type="domain" description="Laminin G" evidence="6">
    <location>
        <begin position="543"/>
        <end position="714"/>
    </location>
</feature>
<keyword evidence="4" id="KW-0472">Membrane</keyword>
<dbReference type="GO" id="GO:0004867">
    <property type="term" value="F:serine-type endopeptidase inhibitor activity"/>
    <property type="evidence" value="ECO:0007669"/>
    <property type="project" value="InterPro"/>
</dbReference>
<gene>
    <name evidence="9" type="ORF">ACAOBT_LOCUS26860</name>
</gene>
<dbReference type="CDD" id="cd00110">
    <property type="entry name" value="LamG"/>
    <property type="match status" value="3"/>
</dbReference>
<dbReference type="Pfam" id="PF00008">
    <property type="entry name" value="EGF"/>
    <property type="match status" value="1"/>
</dbReference>
<keyword evidence="4" id="KW-0812">Transmembrane</keyword>
<dbReference type="Pfam" id="PF00014">
    <property type="entry name" value="Kunitz_BPTI"/>
    <property type="match status" value="1"/>
</dbReference>
<feature type="domain" description="EGF-like" evidence="7">
    <location>
        <begin position="1136"/>
        <end position="1173"/>
    </location>
</feature>
<dbReference type="InterPro" id="IPR036880">
    <property type="entry name" value="Kunitz_BPTI_sf"/>
</dbReference>
<evidence type="ECO:0000256" key="5">
    <source>
        <dbReference type="SAM" id="SignalP"/>
    </source>
</evidence>
<dbReference type="SMART" id="SM00131">
    <property type="entry name" value="KU"/>
    <property type="match status" value="1"/>
</dbReference>
<feature type="signal peptide" evidence="5">
    <location>
        <begin position="1"/>
        <end position="23"/>
    </location>
</feature>
<dbReference type="OrthoDB" id="5989513at2759"/>
<name>A0A9P0LWE7_ACAOB</name>
<dbReference type="InterPro" id="IPR000742">
    <property type="entry name" value="EGF"/>
</dbReference>
<dbReference type="PROSITE" id="PS50279">
    <property type="entry name" value="BPTI_KUNITZ_2"/>
    <property type="match status" value="1"/>
</dbReference>
<dbReference type="InterPro" id="IPR002223">
    <property type="entry name" value="Kunitz_BPTI"/>
</dbReference>
<feature type="transmembrane region" description="Helical" evidence="4">
    <location>
        <begin position="1679"/>
        <end position="1700"/>
    </location>
</feature>
<feature type="domain" description="Laminin G" evidence="6">
    <location>
        <begin position="360"/>
        <end position="544"/>
    </location>
</feature>
<organism evidence="9 10">
    <name type="scientific">Acanthoscelides obtectus</name>
    <name type="common">Bean weevil</name>
    <name type="synonym">Bruchus obtectus</name>
    <dbReference type="NCBI Taxonomy" id="200917"/>
    <lineage>
        <taxon>Eukaryota</taxon>
        <taxon>Metazoa</taxon>
        <taxon>Ecdysozoa</taxon>
        <taxon>Arthropoda</taxon>
        <taxon>Hexapoda</taxon>
        <taxon>Insecta</taxon>
        <taxon>Pterygota</taxon>
        <taxon>Neoptera</taxon>
        <taxon>Endopterygota</taxon>
        <taxon>Coleoptera</taxon>
        <taxon>Polyphaga</taxon>
        <taxon>Cucujiformia</taxon>
        <taxon>Chrysomeloidea</taxon>
        <taxon>Chrysomelidae</taxon>
        <taxon>Bruchinae</taxon>
        <taxon>Bruchini</taxon>
        <taxon>Acanthoscelides</taxon>
    </lineage>
</organism>
<evidence type="ECO:0000256" key="3">
    <source>
        <dbReference type="SAM" id="MobiDB-lite"/>
    </source>
</evidence>
<keyword evidence="10" id="KW-1185">Reference proteome</keyword>
<keyword evidence="1 2" id="KW-1015">Disulfide bond</keyword>
<feature type="compositionally biased region" description="Acidic residues" evidence="3">
    <location>
        <begin position="1833"/>
        <end position="1850"/>
    </location>
</feature>
<evidence type="ECO:0000256" key="2">
    <source>
        <dbReference type="PROSITE-ProRule" id="PRU00076"/>
    </source>
</evidence>
<dbReference type="Gene3D" id="4.10.410.10">
    <property type="entry name" value="Pancreatic trypsin inhibitor Kunitz domain"/>
    <property type="match status" value="1"/>
</dbReference>
<dbReference type="PANTHER" id="PTHR15036:SF49">
    <property type="entry name" value="AXOTACTIN"/>
    <property type="match status" value="1"/>
</dbReference>
<dbReference type="PROSITE" id="PS50026">
    <property type="entry name" value="EGF_3"/>
    <property type="match status" value="4"/>
</dbReference>
<dbReference type="InterPro" id="IPR001791">
    <property type="entry name" value="Laminin_G"/>
</dbReference>
<evidence type="ECO:0000256" key="4">
    <source>
        <dbReference type="SAM" id="Phobius"/>
    </source>
</evidence>
<feature type="domain" description="EGF-like" evidence="7">
    <location>
        <begin position="716"/>
        <end position="754"/>
    </location>
</feature>
<dbReference type="CDD" id="cd00054">
    <property type="entry name" value="EGF_CA"/>
    <property type="match status" value="2"/>
</dbReference>
<dbReference type="SUPFAM" id="SSF49899">
    <property type="entry name" value="Concanavalin A-like lectins/glucanases"/>
    <property type="match status" value="6"/>
</dbReference>
<protein>
    <recommendedName>
        <fullName evidence="11">Contactin-associated protein-like 5</fullName>
    </recommendedName>
</protein>
<feature type="domain" description="EGF-like" evidence="7">
    <location>
        <begin position="318"/>
        <end position="356"/>
    </location>
</feature>
<dbReference type="Proteomes" id="UP001152888">
    <property type="component" value="Unassembled WGS sequence"/>
</dbReference>
<feature type="disulfide bond" evidence="2">
    <location>
        <begin position="1397"/>
        <end position="1414"/>
    </location>
</feature>
<feature type="domain" description="Laminin G" evidence="6">
    <location>
        <begin position="1179"/>
        <end position="1388"/>
    </location>
</feature>
<comment type="caution">
    <text evidence="2">Lacks conserved residue(s) required for the propagation of feature annotation.</text>
</comment>
<evidence type="ECO:0000256" key="1">
    <source>
        <dbReference type="ARBA" id="ARBA00023157"/>
    </source>
</evidence>
<dbReference type="PROSITE" id="PS50025">
    <property type="entry name" value="LAM_G_DOMAIN"/>
    <property type="match status" value="6"/>
</dbReference>
<evidence type="ECO:0000259" key="7">
    <source>
        <dbReference type="PROSITE" id="PS50026"/>
    </source>
</evidence>
<keyword evidence="5" id="KW-0732">Signal</keyword>
<feature type="compositionally biased region" description="Basic and acidic residues" evidence="3">
    <location>
        <begin position="1780"/>
        <end position="1812"/>
    </location>
</feature>
<keyword evidence="4" id="KW-1133">Transmembrane helix</keyword>
<dbReference type="SMART" id="SM00282">
    <property type="entry name" value="LamG"/>
    <property type="match status" value="6"/>
</dbReference>
<feature type="chain" id="PRO_5040277253" description="Contactin-associated protein-like 5" evidence="5">
    <location>
        <begin position="24"/>
        <end position="1975"/>
    </location>
</feature>
<sequence>MFSPSRCQLHLTLMAVSVFSVTARPDTVKGLHPCPGPPDKGPCNRNIYKWAYSHELEECIMFSWGGCGGNDKNRFDGEKQCLDRCTSMRTTETTPAAATSTLIPRKDRGPRLTFQETGDQNTFMFAQSNTFIQIDGDIIQTFQLRLCRQISFQFRTRLPHGLLVYHNVKVPSGISLQPYALYVIVQQGQLKVVHVYGKHSTALTVGRGLNRDQWHSVTVRIDVHSARLMATVDDVKGETTLKGLDKENNYGVSANVTSVILIGGLSSEERLHGVKYIIESFVGCIKNVILSTGKSASDLLPISPLIATKHENVQEGCIDKCKTIENLCFQGSRCINHYNSLTCDCFGTKYEGEYCDIYTATVLTLRGSSYVSYRVYDWKDRVHSSVTRFSMIFKTRFDDSALLYAAGGEQGIDHYIAASIFNNSVFVEVNFGDKPLVTVLGRTPDFKLYQWNNLTIFHEYDQVHLILNDEQVTLNITHGNPLLYIDPEIYIGGGPELQKKMGLRSTNNFVGSLKYVFYNEISIIYELHKNNPKVHYIGILRPEFYEADVKKIPITFPFSSSHIWWHNNNTDSLSLSLSFKASSNLSVIASSEAQTGIYWEVRVVNDEVRFELSDNTKNVTHLISVKKTPGIWHTLILNYSHDDLNLTVDNKHKHEKIADLKFAIGDKIKVAAGSRSNSGLIGCMMDIIVNGAVLEPRSILQSERVVGEVTLDDCRFVDACKRPNTCEHGGKCSVKEDRLICDCTNTGYMGKNCHFTQYRKTCEELALLGYTKPDVYLIDIDGNGRFPPAHVRCEFQSLEDATKTIVEHNLPSQMDVRSPSEKDFSFSIKYREFSADMLQELVSHSLNCSQYIRYDCQKASLELHSATWFISSANQTVDFIGDVKRGTCPCSIGKKCENKSQWCSCDDIKDDKWYADEGYYTHADSLGITEMVFLQQPDLPEDALGRITLGPLECVETNTQRYVVTFTTSQSYIEVPGWRKGDLAFSFRTTGKKAILLYQPPIRPNYPSFMVALSSDFQLTFNFTLNTGVSKELVIISGRKLNGGEWHKVWIDYNKYHVRFMINEDSQMVNLKPEEEFGPFEGSMFIGGGPSDLLDPKSSVHQGLIGCFRGLVVNEEILDIYSYMSVHLSEIIKDCKPSCVPNPCLNGAHCKELWSNFECICPNPWAYSGIHCETNINTNAVTFTHPESFLRRNYLINDTDPEKPVLTNIFKRQILLNLRTYGKVALIFYANDHLNNFVHLYIDNGTQVVFLFNYENEIHNLTVNYAQLNTSKSTQIAIQRDENKTTMYVNDQNVTIPLGVKLLEKYSNKPWVNPEKEVLAPQRPPAPPTEYFQLNLGGFDPETLLKVSDDPPKLPGYVGCLRGLKIGDWMIDLPSKVSDSEKGVIPHCNMKCDDVPCKHEGICIEDFRNQKHTCDCEHTSYYGEFCSEEKGAEFNGESILWREYVLNGSVDHVKFQLAFSSVDVSQKNTVLLLLQTENNRSYYLLVGLSLEGYLTVQEDREGAVFSTTVNQKNFINGARHSVWYRRDFNESELYVDRELTPMKQIPAQTFTNIPEKGANEVQIGGHDTNDPRFAIYKRYSGCLSNIFIQVNEHVMKPLEEYMLFTKTGTEKVNVSNQHGVRSAQCSADFDVIHEKTPGTTNLNISQGTDKTWVQDAPQRILYTSIYSATTEEEDGRENIIVIVLGSFFILVIVICCYHLYRTEKKYREKKEYETDASILLSKQQAAALLQENNKTIVGDTTDSVQPNQNGKIPTEHSGSVIVANGKKILTEAPGENLVVSEEKQEQEGKPLKRADSKREREKRPRISFRDSSSELSWENGEEGTDLLSPMPEVVEEDEEEVEEEETDETADSQVVSKRNAESIAPLSTISESTLSDSSLQLPLMTNEIEDLDDDMDAQDSELQPLSKPNGIETMESPNNFQTKTTEAKNCMPRGSLKPVFLNEYQRKFGNPISYLGGPSLPQRNRWSVESVMSLD</sequence>
<evidence type="ECO:0000259" key="8">
    <source>
        <dbReference type="PROSITE" id="PS50279"/>
    </source>
</evidence>
<dbReference type="Gene3D" id="2.60.120.1000">
    <property type="match status" value="1"/>
</dbReference>
<dbReference type="SMART" id="SM00181">
    <property type="entry name" value="EGF"/>
    <property type="match status" value="4"/>
</dbReference>
<dbReference type="EMBL" id="CAKOFQ010007499">
    <property type="protein sequence ID" value="CAH2002589.1"/>
    <property type="molecule type" value="Genomic_DNA"/>
</dbReference>
<comment type="caution">
    <text evidence="9">The sequence shown here is derived from an EMBL/GenBank/DDBJ whole genome shotgun (WGS) entry which is preliminary data.</text>
</comment>
<evidence type="ECO:0000313" key="10">
    <source>
        <dbReference type="Proteomes" id="UP001152888"/>
    </source>
</evidence>
<dbReference type="InterPro" id="IPR050372">
    <property type="entry name" value="Neurexin-related_CASP"/>
</dbReference>
<dbReference type="CDD" id="cd00109">
    <property type="entry name" value="Kunitz-type"/>
    <property type="match status" value="1"/>
</dbReference>
<proteinExistence type="predicted"/>
<keyword evidence="2" id="KW-0245">EGF-like domain</keyword>
<dbReference type="Gene3D" id="2.60.120.200">
    <property type="match status" value="6"/>
</dbReference>
<dbReference type="PANTHER" id="PTHR15036">
    <property type="entry name" value="PIKACHURIN-LIKE PROTEIN"/>
    <property type="match status" value="1"/>
</dbReference>
<feature type="domain" description="EGF-like" evidence="7">
    <location>
        <begin position="1389"/>
        <end position="1427"/>
    </location>
</feature>
<feature type="domain" description="Laminin G" evidence="6">
    <location>
        <begin position="121"/>
        <end position="317"/>
    </location>
</feature>
<reference evidence="9" key="1">
    <citation type="submission" date="2022-03" db="EMBL/GenBank/DDBJ databases">
        <authorList>
            <person name="Sayadi A."/>
        </authorList>
    </citation>
    <scope>NUCLEOTIDE SEQUENCE</scope>
</reference>
<dbReference type="GO" id="GO:0016020">
    <property type="term" value="C:membrane"/>
    <property type="evidence" value="ECO:0007669"/>
    <property type="project" value="UniProtKB-SubCell"/>
</dbReference>
<dbReference type="Pfam" id="PF02210">
    <property type="entry name" value="Laminin_G_2"/>
    <property type="match status" value="6"/>
</dbReference>
<dbReference type="InterPro" id="IPR013320">
    <property type="entry name" value="ConA-like_dom_sf"/>
</dbReference>
<feature type="domain" description="Laminin G" evidence="6">
    <location>
        <begin position="1429"/>
        <end position="1625"/>
    </location>
</feature>
<feature type="domain" description="Laminin G" evidence="6">
    <location>
        <begin position="962"/>
        <end position="1135"/>
    </location>
</feature>
<evidence type="ECO:0008006" key="11">
    <source>
        <dbReference type="Google" id="ProtNLM"/>
    </source>
</evidence>
<accession>A0A9P0LWE7</accession>
<evidence type="ECO:0000259" key="6">
    <source>
        <dbReference type="PROSITE" id="PS50025"/>
    </source>
</evidence>
<feature type="region of interest" description="Disordered" evidence="3">
    <location>
        <begin position="1899"/>
        <end position="1918"/>
    </location>
</feature>
<evidence type="ECO:0000313" key="9">
    <source>
        <dbReference type="EMBL" id="CAH2002589.1"/>
    </source>
</evidence>
<feature type="domain" description="BPTI/Kunitz inhibitor" evidence="8">
    <location>
        <begin position="34"/>
        <end position="85"/>
    </location>
</feature>
<dbReference type="PROSITE" id="PS01186">
    <property type="entry name" value="EGF_2"/>
    <property type="match status" value="1"/>
</dbReference>
<dbReference type="FunFam" id="2.10.25.10:FF:000459">
    <property type="entry name" value="Axotactin, isoform B"/>
    <property type="match status" value="1"/>
</dbReference>
<dbReference type="Gene3D" id="2.10.25.10">
    <property type="entry name" value="Laminin"/>
    <property type="match status" value="3"/>
</dbReference>